<dbReference type="EMBL" id="LAZP02000062">
    <property type="protein sequence ID" value="PFH61631.1"/>
    <property type="molecule type" value="Genomic_DNA"/>
</dbReference>
<evidence type="ECO:0000256" key="7">
    <source>
        <dbReference type="SAM" id="MobiDB-lite"/>
    </source>
</evidence>
<keyword evidence="5" id="KW-0256">Endoplasmic reticulum</keyword>
<dbReference type="SUPFAM" id="SSF48371">
    <property type="entry name" value="ARM repeat"/>
    <property type="match status" value="1"/>
</dbReference>
<dbReference type="AlphaFoldDB" id="A0A2A9PKR9"/>
<dbReference type="InterPro" id="IPR040144">
    <property type="entry name" value="RAP1GDS1"/>
</dbReference>
<comment type="subcellular location">
    <subcellularLocation>
        <location evidence="3">Cytoplasm</location>
        <location evidence="3">Cytosol</location>
    </subcellularLocation>
    <subcellularLocation>
        <location evidence="2">Endoplasmic reticulum</location>
    </subcellularLocation>
    <subcellularLocation>
        <location evidence="1">Mitochondrion</location>
    </subcellularLocation>
</comment>
<dbReference type="GO" id="GO:0005783">
    <property type="term" value="C:endoplasmic reticulum"/>
    <property type="evidence" value="ECO:0007669"/>
    <property type="project" value="UniProtKB-SubCell"/>
</dbReference>
<dbReference type="GO" id="GO:0005085">
    <property type="term" value="F:guanyl-nucleotide exchange factor activity"/>
    <property type="evidence" value="ECO:0007669"/>
    <property type="project" value="InterPro"/>
</dbReference>
<dbReference type="PANTHER" id="PTHR10957">
    <property type="entry name" value="RAP1 GTPASE-GDP DISSOCIATION STIMULATOR 1"/>
    <property type="match status" value="1"/>
</dbReference>
<dbReference type="GO" id="GO:0005829">
    <property type="term" value="C:cytosol"/>
    <property type="evidence" value="ECO:0007669"/>
    <property type="project" value="UniProtKB-SubCell"/>
</dbReference>
<comment type="caution">
    <text evidence="8">The sequence shown here is derived from an EMBL/GenBank/DDBJ whole genome shotgun (WGS) entry which is preliminary data.</text>
</comment>
<evidence type="ECO:0000313" key="9">
    <source>
        <dbReference type="Proteomes" id="UP000037136"/>
    </source>
</evidence>
<evidence type="ECO:0000256" key="2">
    <source>
        <dbReference type="ARBA" id="ARBA00004240"/>
    </source>
</evidence>
<evidence type="ECO:0000256" key="5">
    <source>
        <dbReference type="ARBA" id="ARBA00022824"/>
    </source>
</evidence>
<keyword evidence="4" id="KW-0963">Cytoplasm</keyword>
<dbReference type="InterPro" id="IPR011989">
    <property type="entry name" value="ARM-like"/>
</dbReference>
<dbReference type="InterPro" id="IPR000225">
    <property type="entry name" value="Armadillo"/>
</dbReference>
<keyword evidence="9" id="KW-1185">Reference proteome</keyword>
<dbReference type="GO" id="GO:0005739">
    <property type="term" value="C:mitochondrion"/>
    <property type="evidence" value="ECO:0007669"/>
    <property type="project" value="UniProtKB-SubCell"/>
</dbReference>
<protein>
    <submittedName>
        <fullName evidence="8">Uncharacterized protein</fullName>
    </submittedName>
</protein>
<proteinExistence type="predicted"/>
<keyword evidence="6" id="KW-0496">Mitochondrion</keyword>
<evidence type="ECO:0000256" key="3">
    <source>
        <dbReference type="ARBA" id="ARBA00004514"/>
    </source>
</evidence>
<evidence type="ECO:0000256" key="4">
    <source>
        <dbReference type="ARBA" id="ARBA00022490"/>
    </source>
</evidence>
<evidence type="ECO:0000313" key="8">
    <source>
        <dbReference type="EMBL" id="PFH61631.1"/>
    </source>
</evidence>
<dbReference type="InterPro" id="IPR016024">
    <property type="entry name" value="ARM-type_fold"/>
</dbReference>
<dbReference type="SMART" id="SM00185">
    <property type="entry name" value="ARM"/>
    <property type="match status" value="4"/>
</dbReference>
<dbReference type="STRING" id="268505.A0A2A9PKR9"/>
<evidence type="ECO:0000256" key="6">
    <source>
        <dbReference type="ARBA" id="ARBA00023128"/>
    </source>
</evidence>
<sequence>MSPQEIEALLRRNGSGRAHDESGDEEEAKYKEDELERRTALLLPVLSAWRHGWAARLDGMDAVAQKLGDGSRDVAWRRPIGDSGVLEFSLELLAEDSLSQSLQLQCLRLVGNACADTDENRARVVSRDGLICITRCLRDESLVPVAVPVLLNVLMDYEPAQRMASQARLSHQLVTLLSSSSPDLSDLVSHICRVLEMLAQQTGELAVADPSTVDVLLDLAARIPVEEEEQEKLISVVEVFVAYLANEGFQTRLVSGPHMGLFMDVFHRVHTLPPSQEPRLKRLQSALLTTLADMSGNDSFPAHHPPSSPVHQTLLAWIRGSDPALQSAACLALGNLSRSDEASIQLMERDAILVPLVELISNPVVKDSQLLHLALSFCRNLAIPVPNKIKLGSLLDSSCVPRVLAMDTLPQLHLPALSLVRLLLLNCRPNVRRICRRCNDDGDASSTGVAAVVSLFDRCDAEPTRVEASRCILTLCRALHSTSTAPSDVLADWGTSQEGDAAATDGSKRRSRFYQRHDLSRPLSFLLPQQKWPALRSEAWFILALMSRSPDGAKVVNAVLEPQAATDALVEAITGRISSSPSPPSLGDTALDVTTLSTADADDGQLVPRQAADPEQRAGVAKADRENALVLASGLLRPGEEGLSASRLALLRRLVQEGAERIATQRSAGIGTQQ</sequence>
<accession>A0A2A9PKR9</accession>
<organism evidence="8 9">
    <name type="scientific">Ophiocordyceps unilateralis</name>
    <name type="common">Zombie-ant fungus</name>
    <name type="synonym">Torrubia unilateralis</name>
    <dbReference type="NCBI Taxonomy" id="268505"/>
    <lineage>
        <taxon>Eukaryota</taxon>
        <taxon>Fungi</taxon>
        <taxon>Dikarya</taxon>
        <taxon>Ascomycota</taxon>
        <taxon>Pezizomycotina</taxon>
        <taxon>Sordariomycetes</taxon>
        <taxon>Hypocreomycetidae</taxon>
        <taxon>Hypocreales</taxon>
        <taxon>Ophiocordycipitaceae</taxon>
        <taxon>Ophiocordyceps</taxon>
    </lineage>
</organism>
<feature type="region of interest" description="Disordered" evidence="7">
    <location>
        <begin position="11"/>
        <end position="31"/>
    </location>
</feature>
<dbReference type="Gene3D" id="1.25.10.10">
    <property type="entry name" value="Leucine-rich Repeat Variant"/>
    <property type="match status" value="2"/>
</dbReference>
<gene>
    <name evidence="8" type="ORF">XA68_16806</name>
</gene>
<reference evidence="8 9" key="1">
    <citation type="journal article" date="2015" name="BMC Genomics">
        <title>Gene expression during zombie ant biting behavior reflects the complexity underlying fungal parasitic behavioral manipulation.</title>
        <authorList>
            <person name="de Bekker C."/>
            <person name="Ohm R.A."/>
            <person name="Loreto R.G."/>
            <person name="Sebastian A."/>
            <person name="Albert I."/>
            <person name="Merrow M."/>
            <person name="Brachmann A."/>
            <person name="Hughes D.P."/>
        </authorList>
    </citation>
    <scope>NUCLEOTIDE SEQUENCE [LARGE SCALE GENOMIC DNA]</scope>
    <source>
        <strain evidence="8 9">SC16a</strain>
    </source>
</reference>
<dbReference type="OrthoDB" id="26149at2759"/>
<dbReference type="Proteomes" id="UP000037136">
    <property type="component" value="Unassembled WGS sequence"/>
</dbReference>
<evidence type="ECO:0000256" key="1">
    <source>
        <dbReference type="ARBA" id="ARBA00004173"/>
    </source>
</evidence>
<name>A0A2A9PKR9_OPHUN</name>
<reference evidence="8 9" key="2">
    <citation type="journal article" date="2017" name="Sci. Rep.">
        <title>Ant-infecting Ophiocordyceps genomes reveal a high diversity of potential behavioral manipulation genes and a possible major role for enterotoxins.</title>
        <authorList>
            <person name="de Bekker C."/>
            <person name="Ohm R.A."/>
            <person name="Evans H.C."/>
            <person name="Brachmann A."/>
            <person name="Hughes D.P."/>
        </authorList>
    </citation>
    <scope>NUCLEOTIDE SEQUENCE [LARGE SCALE GENOMIC DNA]</scope>
    <source>
        <strain evidence="8 9">SC16a</strain>
    </source>
</reference>